<dbReference type="EMBL" id="JAUHTC010000011">
    <property type="protein sequence ID" value="MDN4516732.1"/>
    <property type="molecule type" value="Genomic_DNA"/>
</dbReference>
<protein>
    <submittedName>
        <fullName evidence="1">Uncharacterized protein</fullName>
    </submittedName>
</protein>
<name>A0ABT8H7K0_MYCAO</name>
<dbReference type="RefSeq" id="WP_036368173.1">
    <property type="nucleotide sequence ID" value="NZ_CP070380.1"/>
</dbReference>
<keyword evidence="2" id="KW-1185">Reference proteome</keyword>
<comment type="caution">
    <text evidence="1">The sequence shown here is derived from an EMBL/GenBank/DDBJ whole genome shotgun (WGS) entry which is preliminary data.</text>
</comment>
<accession>A0ABT8H7K0</accession>
<evidence type="ECO:0000313" key="1">
    <source>
        <dbReference type="EMBL" id="MDN4516732.1"/>
    </source>
</evidence>
<reference evidence="1" key="1">
    <citation type="submission" date="2023-07" db="EMBL/GenBank/DDBJ databases">
        <title>Degradation of tert-butanol by M. austroafricanum TBA100.</title>
        <authorList>
            <person name="Helbich S."/>
            <person name="Vainshtein Y."/>
        </authorList>
    </citation>
    <scope>NUCLEOTIDE SEQUENCE</scope>
    <source>
        <strain evidence="1">TBA100</strain>
    </source>
</reference>
<dbReference type="Proteomes" id="UP001172687">
    <property type="component" value="Unassembled WGS sequence"/>
</dbReference>
<gene>
    <name evidence="1" type="ORF">QYF68_02700</name>
</gene>
<proteinExistence type="predicted"/>
<organism evidence="1 2">
    <name type="scientific">Mycolicibacterium austroafricanum</name>
    <name type="common">Mycobacterium austroafricanum</name>
    <dbReference type="NCBI Taxonomy" id="39687"/>
    <lineage>
        <taxon>Bacteria</taxon>
        <taxon>Bacillati</taxon>
        <taxon>Actinomycetota</taxon>
        <taxon>Actinomycetes</taxon>
        <taxon>Mycobacteriales</taxon>
        <taxon>Mycobacteriaceae</taxon>
        <taxon>Mycolicibacterium</taxon>
    </lineage>
</organism>
<sequence>MPTVRLQMTSALSAPDLMAVLTDFSPARPAMWPTIDAELTRRPTTFARRSLAALLPLAAPKALRKSFTGPLQAQ</sequence>
<evidence type="ECO:0000313" key="2">
    <source>
        <dbReference type="Proteomes" id="UP001172687"/>
    </source>
</evidence>